<dbReference type="EMBL" id="JAAPAO010000418">
    <property type="protein sequence ID" value="KAF4660303.1"/>
    <property type="molecule type" value="Genomic_DNA"/>
</dbReference>
<evidence type="ECO:0000256" key="1">
    <source>
        <dbReference type="SAM" id="Coils"/>
    </source>
</evidence>
<proteinExistence type="predicted"/>
<feature type="compositionally biased region" description="Acidic residues" evidence="2">
    <location>
        <begin position="165"/>
        <end position="177"/>
    </location>
</feature>
<keyword evidence="4" id="KW-1185">Reference proteome</keyword>
<feature type="compositionally biased region" description="Polar residues" evidence="2">
    <location>
        <begin position="216"/>
        <end position="240"/>
    </location>
</feature>
<organism evidence="3 4">
    <name type="scientific">Perkinsus chesapeaki</name>
    <name type="common">Clam parasite</name>
    <name type="synonym">Perkinsus andrewsi</name>
    <dbReference type="NCBI Taxonomy" id="330153"/>
    <lineage>
        <taxon>Eukaryota</taxon>
        <taxon>Sar</taxon>
        <taxon>Alveolata</taxon>
        <taxon>Perkinsozoa</taxon>
        <taxon>Perkinsea</taxon>
        <taxon>Perkinsida</taxon>
        <taxon>Perkinsidae</taxon>
        <taxon>Perkinsus</taxon>
    </lineage>
</organism>
<dbReference type="AlphaFoldDB" id="A0A7J6LM97"/>
<feature type="coiled-coil region" evidence="1">
    <location>
        <begin position="184"/>
        <end position="211"/>
    </location>
</feature>
<accession>A0A7J6LM97</accession>
<name>A0A7J6LM97_PERCH</name>
<evidence type="ECO:0000256" key="2">
    <source>
        <dbReference type="SAM" id="MobiDB-lite"/>
    </source>
</evidence>
<feature type="compositionally biased region" description="Polar residues" evidence="2">
    <location>
        <begin position="145"/>
        <end position="157"/>
    </location>
</feature>
<dbReference type="Proteomes" id="UP000591131">
    <property type="component" value="Unassembled WGS sequence"/>
</dbReference>
<feature type="coiled-coil region" evidence="1">
    <location>
        <begin position="43"/>
        <end position="140"/>
    </location>
</feature>
<feature type="region of interest" description="Disordered" evidence="2">
    <location>
        <begin position="216"/>
        <end position="242"/>
    </location>
</feature>
<comment type="caution">
    <text evidence="3">The sequence shown here is derived from an EMBL/GenBank/DDBJ whole genome shotgun (WGS) entry which is preliminary data.</text>
</comment>
<dbReference type="OrthoDB" id="433016at2759"/>
<gene>
    <name evidence="3" type="ORF">FOL47_007208</name>
</gene>
<sequence length="269" mass="29887">MTSSSSSHQKSGDEPADLDAWEIALKCATSEGLSSTLSLRQYLESVQREADLLRDSVTDLREECQAMREVLATKDKIHVRRVDDLLEEVAALRKDNERMAILAADAEEAKSKNLQLTRRNAELEQEMKRLRSSNTALSSQLMQAMNSADNTETTRTQFDGRPMHEEDEEELSLAEDSDDPKVILEILNRQRARAQRRELELVEQIDSLTKRVEALSSSSSVAITRESNVQQPSAGSNQSDAAAGLSAQLKSRVQSTQSGIAEFAGRFFG</sequence>
<feature type="region of interest" description="Disordered" evidence="2">
    <location>
        <begin position="145"/>
        <end position="177"/>
    </location>
</feature>
<keyword evidence="1" id="KW-0175">Coiled coil</keyword>
<reference evidence="3 4" key="1">
    <citation type="submission" date="2020-04" db="EMBL/GenBank/DDBJ databases">
        <title>Perkinsus chesapeaki whole genome sequence.</title>
        <authorList>
            <person name="Bogema D.R."/>
        </authorList>
    </citation>
    <scope>NUCLEOTIDE SEQUENCE [LARGE SCALE GENOMIC DNA]</scope>
    <source>
        <strain evidence="3">ATCC PRA-425</strain>
    </source>
</reference>
<evidence type="ECO:0000313" key="3">
    <source>
        <dbReference type="EMBL" id="KAF4660303.1"/>
    </source>
</evidence>
<evidence type="ECO:0000313" key="4">
    <source>
        <dbReference type="Proteomes" id="UP000591131"/>
    </source>
</evidence>
<protein>
    <submittedName>
        <fullName evidence="3">Uncharacterized protein</fullName>
    </submittedName>
</protein>